<evidence type="ECO:0000313" key="3">
    <source>
        <dbReference type="Proteomes" id="UP000460272"/>
    </source>
</evidence>
<dbReference type="PRINTS" id="PR00598">
    <property type="entry name" value="HTHMARR"/>
</dbReference>
<dbReference type="InterPro" id="IPR036390">
    <property type="entry name" value="WH_DNA-bd_sf"/>
</dbReference>
<dbReference type="InterPro" id="IPR036388">
    <property type="entry name" value="WH-like_DNA-bd_sf"/>
</dbReference>
<dbReference type="Pfam" id="PF21302">
    <property type="entry name" value="Zn_ribbon_RlmA"/>
    <property type="match status" value="1"/>
</dbReference>
<dbReference type="EMBL" id="RPFW01000008">
    <property type="protein sequence ID" value="TVZ00859.1"/>
    <property type="molecule type" value="Genomic_DNA"/>
</dbReference>
<dbReference type="GO" id="GO:0003700">
    <property type="term" value="F:DNA-binding transcription factor activity"/>
    <property type="evidence" value="ECO:0007669"/>
    <property type="project" value="InterPro"/>
</dbReference>
<evidence type="ECO:0000313" key="2">
    <source>
        <dbReference type="EMBL" id="TVZ00859.1"/>
    </source>
</evidence>
<organism evidence="2 3">
    <name type="scientific">Trebonia kvetii</name>
    <dbReference type="NCBI Taxonomy" id="2480626"/>
    <lineage>
        <taxon>Bacteria</taxon>
        <taxon>Bacillati</taxon>
        <taxon>Actinomycetota</taxon>
        <taxon>Actinomycetes</taxon>
        <taxon>Streptosporangiales</taxon>
        <taxon>Treboniaceae</taxon>
        <taxon>Trebonia</taxon>
    </lineage>
</organism>
<gene>
    <name evidence="2" type="ORF">EAS64_36570</name>
</gene>
<dbReference type="Proteomes" id="UP000460272">
    <property type="component" value="Unassembled WGS sequence"/>
</dbReference>
<dbReference type="GO" id="GO:0006950">
    <property type="term" value="P:response to stress"/>
    <property type="evidence" value="ECO:0007669"/>
    <property type="project" value="TreeGrafter"/>
</dbReference>
<dbReference type="SUPFAM" id="SSF46785">
    <property type="entry name" value="Winged helix' DNA-binding domain"/>
    <property type="match status" value="1"/>
</dbReference>
<sequence>MAVQRHRALDAVAAFLRCPVCAGPVAVGEDQVRCARGHSFNIARQGYVSLTSGRGGPGTGDSAEMVMAREEFLGAGHYRPLAAAIAHLAAALDRGGAGLVVDLAGGTGYYLGGVLNALPGRLGACVDLSAPALRRAARAHPRAAALGADAWQPLPLADGAADLVLSVFGPRNPAEIRRVLAPGGALIVATPGADHLAELRGPLGLIGMDERKTARLALAYHDYADATEQAVRYPLRLGHAEVTELVAMGPNARHIGADELAERVAALPDPVTVTVDVEVRGYRDTSITELSNYRRSMGSMTFAAEPISGRGVLDLSFLLTHASHVLATRMTAAFAEIGITPREYCVLAHAMRGSYTQIELAKLADLDKTTMLNTMDYLEGAGYAQRTPSPADRRARIITVTAAGAGLVAAGHEIADGVHREVLDALPAEQREVFTGALTSLVTGLLAEPVVSDRPVRRARVPG</sequence>
<dbReference type="Pfam" id="PF12802">
    <property type="entry name" value="MarR_2"/>
    <property type="match status" value="1"/>
</dbReference>
<dbReference type="InterPro" id="IPR029063">
    <property type="entry name" value="SAM-dependent_MTases_sf"/>
</dbReference>
<dbReference type="SMART" id="SM00347">
    <property type="entry name" value="HTH_MARR"/>
    <property type="match status" value="1"/>
</dbReference>
<keyword evidence="3" id="KW-1185">Reference proteome</keyword>
<reference evidence="2 3" key="1">
    <citation type="submission" date="2018-11" db="EMBL/GenBank/DDBJ databases">
        <title>Trebonia kvetii gen.nov., sp.nov., a novel acidophilic actinobacterium, and proposal of the new actinobacterial family Treboniaceae fam. nov.</title>
        <authorList>
            <person name="Rapoport D."/>
            <person name="Sagova-Mareckova M."/>
            <person name="Sedlacek I."/>
            <person name="Provaznik J."/>
            <person name="Kralova S."/>
            <person name="Pavlinic D."/>
            <person name="Benes V."/>
            <person name="Kopecky J."/>
        </authorList>
    </citation>
    <scope>NUCLEOTIDE SEQUENCE [LARGE SCALE GENOMIC DNA]</scope>
    <source>
        <strain evidence="2 3">15Tr583</strain>
    </source>
</reference>
<dbReference type="InterPro" id="IPR041698">
    <property type="entry name" value="Methyltransf_25"/>
</dbReference>
<dbReference type="OrthoDB" id="108476at2"/>
<dbReference type="AlphaFoldDB" id="A0A6P2BP56"/>
<comment type="caution">
    <text evidence="2">The sequence shown here is derived from an EMBL/GenBank/DDBJ whole genome shotgun (WGS) entry which is preliminary data.</text>
</comment>
<dbReference type="InterPro" id="IPR048647">
    <property type="entry name" value="RlmA_N"/>
</dbReference>
<dbReference type="Pfam" id="PF13649">
    <property type="entry name" value="Methyltransf_25"/>
    <property type="match status" value="1"/>
</dbReference>
<dbReference type="SUPFAM" id="SSF53335">
    <property type="entry name" value="S-adenosyl-L-methionine-dependent methyltransferases"/>
    <property type="match status" value="1"/>
</dbReference>
<dbReference type="InterPro" id="IPR039422">
    <property type="entry name" value="MarR/SlyA-like"/>
</dbReference>
<dbReference type="Gene3D" id="3.40.50.150">
    <property type="entry name" value="Vaccinia Virus protein VP39"/>
    <property type="match status" value="1"/>
</dbReference>
<name>A0A6P2BP56_9ACTN</name>
<accession>A0A6P2BP56</accession>
<dbReference type="PANTHER" id="PTHR33164:SF95">
    <property type="entry name" value="TRANSCRIPTIONAL REGULATOR"/>
    <property type="match status" value="1"/>
</dbReference>
<proteinExistence type="predicted"/>
<feature type="domain" description="HTH marR-type" evidence="1">
    <location>
        <begin position="312"/>
        <end position="443"/>
    </location>
</feature>
<dbReference type="PROSITE" id="PS50995">
    <property type="entry name" value="HTH_MARR_2"/>
    <property type="match status" value="1"/>
</dbReference>
<dbReference type="InterPro" id="IPR000835">
    <property type="entry name" value="HTH_MarR-typ"/>
</dbReference>
<protein>
    <submittedName>
        <fullName evidence="2">MarR family transcriptional regulator</fullName>
    </submittedName>
</protein>
<dbReference type="RefSeq" id="WP_145860670.1">
    <property type="nucleotide sequence ID" value="NZ_RPFW01000008.1"/>
</dbReference>
<dbReference type="Gene3D" id="1.10.10.10">
    <property type="entry name" value="Winged helix-like DNA-binding domain superfamily/Winged helix DNA-binding domain"/>
    <property type="match status" value="1"/>
</dbReference>
<dbReference type="PANTHER" id="PTHR33164">
    <property type="entry name" value="TRANSCRIPTIONAL REGULATOR, MARR FAMILY"/>
    <property type="match status" value="1"/>
</dbReference>
<evidence type="ECO:0000259" key="1">
    <source>
        <dbReference type="PROSITE" id="PS50995"/>
    </source>
</evidence>